<dbReference type="Proteomes" id="UP000194137">
    <property type="component" value="Chromosome"/>
</dbReference>
<feature type="chain" id="PRO_5013162358" description="ABC transporter substrate-binding protein" evidence="2">
    <location>
        <begin position="26"/>
        <end position="329"/>
    </location>
</feature>
<keyword evidence="4" id="KW-1185">Reference proteome</keyword>
<dbReference type="InterPro" id="IPR005064">
    <property type="entry name" value="BUG"/>
</dbReference>
<dbReference type="InterPro" id="IPR042100">
    <property type="entry name" value="Bug_dom1"/>
</dbReference>
<evidence type="ECO:0000256" key="2">
    <source>
        <dbReference type="SAM" id="SignalP"/>
    </source>
</evidence>
<evidence type="ECO:0000313" key="4">
    <source>
        <dbReference type="Proteomes" id="UP000194137"/>
    </source>
</evidence>
<dbReference type="STRING" id="1235591.CAK95_15270"/>
<feature type="signal peptide" evidence="2">
    <location>
        <begin position="1"/>
        <end position="25"/>
    </location>
</feature>
<protein>
    <recommendedName>
        <fullName evidence="5">ABC transporter substrate-binding protein</fullName>
    </recommendedName>
</protein>
<dbReference type="SUPFAM" id="SSF53850">
    <property type="entry name" value="Periplasmic binding protein-like II"/>
    <property type="match status" value="1"/>
</dbReference>
<dbReference type="PANTHER" id="PTHR42928:SF5">
    <property type="entry name" value="BLR1237 PROTEIN"/>
    <property type="match status" value="1"/>
</dbReference>
<keyword evidence="2" id="KW-0732">Signal</keyword>
<accession>A0A1W6ZSC5</accession>
<comment type="similarity">
    <text evidence="1">Belongs to the UPF0065 (bug) family.</text>
</comment>
<dbReference type="PIRSF" id="PIRSF017082">
    <property type="entry name" value="YflP"/>
    <property type="match status" value="1"/>
</dbReference>
<dbReference type="Pfam" id="PF03401">
    <property type="entry name" value="TctC"/>
    <property type="match status" value="1"/>
</dbReference>
<dbReference type="KEGG" id="psin:CAK95_15270"/>
<organism evidence="3 4">
    <name type="scientific">Pseudorhodoplanes sinuspersici</name>
    <dbReference type="NCBI Taxonomy" id="1235591"/>
    <lineage>
        <taxon>Bacteria</taxon>
        <taxon>Pseudomonadati</taxon>
        <taxon>Pseudomonadota</taxon>
        <taxon>Alphaproteobacteria</taxon>
        <taxon>Hyphomicrobiales</taxon>
        <taxon>Pseudorhodoplanes</taxon>
    </lineage>
</organism>
<dbReference type="CDD" id="cd07012">
    <property type="entry name" value="PBP2_Bug_TTT"/>
    <property type="match status" value="1"/>
</dbReference>
<dbReference type="PANTHER" id="PTHR42928">
    <property type="entry name" value="TRICARBOXYLATE-BINDING PROTEIN"/>
    <property type="match status" value="1"/>
</dbReference>
<name>A0A1W6ZSC5_9HYPH</name>
<evidence type="ECO:0000313" key="3">
    <source>
        <dbReference type="EMBL" id="ARQ00280.1"/>
    </source>
</evidence>
<proteinExistence type="inferred from homology"/>
<sequence>MPVTRLSTIGLLVLLSLLLSPLAHADDTYPSRPVRLIATAGPGGNPDVLARLLAQKLSDSLGKPFVVENVPGAGGVVAAKMVAATQPDGHVLMLGDSGGLAINVALNPDVGYSPLKDFTPITALATVPTVLVVTASVPAQTLDEFVKLAKSQPGKLSYGSAGYGSIHHLTMALFEERAGIDLLHVPYRGGTALVNGLLTGEIQAGWSGFPNVIALIETGKLKALCVSILKRSPSLPKVPTCDELGYKGFDIATMIGLQASAGLPAPIVARIQAAAAKALREPDVTERMLALGIDLQENGTAQYRTFMQDDLVRYSEAVKRLKLSPAKAP</sequence>
<evidence type="ECO:0008006" key="5">
    <source>
        <dbReference type="Google" id="ProtNLM"/>
    </source>
</evidence>
<dbReference type="Gene3D" id="3.40.190.150">
    <property type="entry name" value="Bordetella uptake gene, domain 1"/>
    <property type="match status" value="1"/>
</dbReference>
<gene>
    <name evidence="3" type="ORF">CAK95_15270</name>
</gene>
<evidence type="ECO:0000256" key="1">
    <source>
        <dbReference type="ARBA" id="ARBA00006987"/>
    </source>
</evidence>
<reference evidence="3 4" key="1">
    <citation type="submission" date="2017-05" db="EMBL/GenBank/DDBJ databases">
        <title>Full genome sequence of Pseudorhodoplanes sinuspersici.</title>
        <authorList>
            <person name="Dastgheib S.M.M."/>
            <person name="Shavandi M."/>
            <person name="Tirandaz H."/>
        </authorList>
    </citation>
    <scope>NUCLEOTIDE SEQUENCE [LARGE SCALE GENOMIC DNA]</scope>
    <source>
        <strain evidence="3 4">RIPI110</strain>
    </source>
</reference>
<dbReference type="AlphaFoldDB" id="A0A1W6ZSC5"/>
<dbReference type="Gene3D" id="3.40.190.10">
    <property type="entry name" value="Periplasmic binding protein-like II"/>
    <property type="match status" value="1"/>
</dbReference>
<dbReference type="EMBL" id="CP021112">
    <property type="protein sequence ID" value="ARQ00280.1"/>
    <property type="molecule type" value="Genomic_DNA"/>
</dbReference>